<dbReference type="InterPro" id="IPR011498">
    <property type="entry name" value="Kelch_2"/>
</dbReference>
<evidence type="ECO:0000313" key="1">
    <source>
        <dbReference type="EMBL" id="MDR6527307.1"/>
    </source>
</evidence>
<reference evidence="1" key="1">
    <citation type="submission" date="2023-07" db="EMBL/GenBank/DDBJ databases">
        <title>Sorghum-associated microbial communities from plants grown in Nebraska, USA.</title>
        <authorList>
            <person name="Schachtman D."/>
        </authorList>
    </citation>
    <scope>NUCLEOTIDE SEQUENCE</scope>
    <source>
        <strain evidence="1">DS2360</strain>
    </source>
</reference>
<dbReference type="EMBL" id="JAVDQY010000003">
    <property type="protein sequence ID" value="MDR6527307.1"/>
    <property type="molecule type" value="Genomic_DNA"/>
</dbReference>
<dbReference type="Gene3D" id="2.120.10.80">
    <property type="entry name" value="Kelch-type beta propeller"/>
    <property type="match status" value="1"/>
</dbReference>
<dbReference type="RefSeq" id="WP_309946709.1">
    <property type="nucleotide sequence ID" value="NZ_JAVDQY010000003.1"/>
</dbReference>
<organism evidence="1 2">
    <name type="scientific">Chryseobacterium rhizosphaerae</name>
    <dbReference type="NCBI Taxonomy" id="395937"/>
    <lineage>
        <taxon>Bacteria</taxon>
        <taxon>Pseudomonadati</taxon>
        <taxon>Bacteroidota</taxon>
        <taxon>Flavobacteriia</taxon>
        <taxon>Flavobacteriales</taxon>
        <taxon>Weeksellaceae</taxon>
        <taxon>Chryseobacterium group</taxon>
        <taxon>Chryseobacterium</taxon>
    </lineage>
</organism>
<evidence type="ECO:0008006" key="3">
    <source>
        <dbReference type="Google" id="ProtNLM"/>
    </source>
</evidence>
<dbReference type="SUPFAM" id="SSF117281">
    <property type="entry name" value="Kelch motif"/>
    <property type="match status" value="1"/>
</dbReference>
<evidence type="ECO:0000313" key="2">
    <source>
        <dbReference type="Proteomes" id="UP001184861"/>
    </source>
</evidence>
<name>A0AAE3YAX6_9FLAO</name>
<dbReference type="Proteomes" id="UP001184861">
    <property type="component" value="Unassembled WGS sequence"/>
</dbReference>
<dbReference type="Pfam" id="PF07646">
    <property type="entry name" value="Kelch_2"/>
    <property type="match status" value="1"/>
</dbReference>
<dbReference type="InterPro" id="IPR015915">
    <property type="entry name" value="Kelch-typ_b-propeller"/>
</dbReference>
<comment type="caution">
    <text evidence="1">The sequence shown here is derived from an EMBL/GenBank/DDBJ whole genome shotgun (WGS) entry which is preliminary data.</text>
</comment>
<sequence>MKHNLFNRQQKKKLSENFGNQTFLAYFDTTTNKVQQLSSNMIPRRHTAAEVYNNKLYIIGGSTTSLTSSAIKSIQVADINENVLSANVANDDHETETRVYTNAARDGFRISNKNNSNQFEYTILTKDGKPISKGFAYYNKIIDLSKVRRGIYFFSYKNEKGVLQQVKIYR</sequence>
<accession>A0AAE3YAX6</accession>
<gene>
    <name evidence="1" type="ORF">J2787_002699</name>
</gene>
<protein>
    <recommendedName>
        <fullName evidence="3">T9SS C-terminal target domain-containing protein</fullName>
    </recommendedName>
</protein>
<proteinExistence type="predicted"/>
<dbReference type="AlphaFoldDB" id="A0AAE3YAX6"/>